<feature type="compositionally biased region" description="Low complexity" evidence="1">
    <location>
        <begin position="89"/>
        <end position="111"/>
    </location>
</feature>
<reference evidence="4 5" key="1">
    <citation type="submission" date="2022-05" db="EMBL/GenBank/DDBJ databases">
        <title>S8-45 Sphingomonas ultraviolaceadurans.</title>
        <authorList>
            <person name="Liu Y."/>
        </authorList>
    </citation>
    <scope>NUCLEOTIDE SEQUENCE [LARGE SCALE GENOMIC DNA]</scope>
    <source>
        <strain evidence="4 5">S8-45</strain>
    </source>
</reference>
<evidence type="ECO:0008006" key="6">
    <source>
        <dbReference type="Google" id="ProtNLM"/>
    </source>
</evidence>
<feature type="compositionally biased region" description="Low complexity" evidence="1">
    <location>
        <begin position="118"/>
        <end position="137"/>
    </location>
</feature>
<evidence type="ECO:0000256" key="3">
    <source>
        <dbReference type="SAM" id="SignalP"/>
    </source>
</evidence>
<keyword evidence="2" id="KW-0812">Transmembrane</keyword>
<proteinExistence type="predicted"/>
<accession>A0ABY5MWU5</accession>
<feature type="compositionally biased region" description="Pro residues" evidence="1">
    <location>
        <begin position="60"/>
        <end position="88"/>
    </location>
</feature>
<evidence type="ECO:0000313" key="5">
    <source>
        <dbReference type="Proteomes" id="UP000831921"/>
    </source>
</evidence>
<keyword evidence="2" id="KW-0472">Membrane</keyword>
<feature type="chain" id="PRO_5046840272" description="LPXTG cell wall anchor domain-containing protein" evidence="3">
    <location>
        <begin position="23"/>
        <end position="434"/>
    </location>
</feature>
<keyword evidence="2" id="KW-1133">Transmembrane helix</keyword>
<feature type="compositionally biased region" description="Low complexity" evidence="1">
    <location>
        <begin position="245"/>
        <end position="255"/>
    </location>
</feature>
<name>A0ABY5MWU5_9SPHN</name>
<keyword evidence="5" id="KW-1185">Reference proteome</keyword>
<feature type="compositionally biased region" description="Pro residues" evidence="1">
    <location>
        <begin position="211"/>
        <end position="227"/>
    </location>
</feature>
<feature type="signal peptide" evidence="3">
    <location>
        <begin position="1"/>
        <end position="22"/>
    </location>
</feature>
<evidence type="ECO:0000256" key="2">
    <source>
        <dbReference type="SAM" id="Phobius"/>
    </source>
</evidence>
<evidence type="ECO:0000256" key="1">
    <source>
        <dbReference type="SAM" id="MobiDB-lite"/>
    </source>
</evidence>
<gene>
    <name evidence="4" type="ORF">M1K48_11795</name>
</gene>
<sequence length="434" mass="44743">MTRHLLVLLAGLWLGLPAPAAAQNNAAPANVVVPAPPPREGTVGPEQLRDFALPGTRQPSAPPTQAPRPAPAPAVAPPPVQRTTPSPPAAAVRPAPGTTERAAPARAAGETATRETDAAPVATSVAPPVPETTAVVPSDPVASPQAGTRLPPIAVTQSGSQASSLVPGWWPWLLVAILGGVGLALVWRQRRRPALAGYADDEYERVAAEPSPRPDPAPVPLPRPTPTPEALALPTGLVTTRLRQPARMPEARAPAAAPPPPSGGVVSTRLRGWIEIDLAVREILFDGEGAIFRVDLVVANSGSSAARDIALEAVATNGGDAQAAELANFFARPAAPRTALAELGPLSDDMISHELRMPRAAIRAYELGGKPTFVPVIAVTAAYRVGSGEGRTGAAFLVGRTVQGSEKLAPLLLPPGPGRLLGLGVRRLDEAVRR</sequence>
<keyword evidence="3" id="KW-0732">Signal</keyword>
<feature type="transmembrane region" description="Helical" evidence="2">
    <location>
        <begin position="169"/>
        <end position="187"/>
    </location>
</feature>
<organism evidence="4 5">
    <name type="scientific">Sphingomonas glaciei</name>
    <dbReference type="NCBI Taxonomy" id="2938948"/>
    <lineage>
        <taxon>Bacteria</taxon>
        <taxon>Pseudomonadati</taxon>
        <taxon>Pseudomonadota</taxon>
        <taxon>Alphaproteobacteria</taxon>
        <taxon>Sphingomonadales</taxon>
        <taxon>Sphingomonadaceae</taxon>
        <taxon>Sphingomonas</taxon>
    </lineage>
</organism>
<evidence type="ECO:0000313" key="4">
    <source>
        <dbReference type="EMBL" id="UUR07608.1"/>
    </source>
</evidence>
<protein>
    <recommendedName>
        <fullName evidence="6">LPXTG cell wall anchor domain-containing protein</fullName>
    </recommendedName>
</protein>
<feature type="region of interest" description="Disordered" evidence="1">
    <location>
        <begin position="31"/>
        <end position="143"/>
    </location>
</feature>
<feature type="region of interest" description="Disordered" evidence="1">
    <location>
        <begin position="204"/>
        <end position="264"/>
    </location>
</feature>
<dbReference type="EMBL" id="CP097253">
    <property type="protein sequence ID" value="UUR07608.1"/>
    <property type="molecule type" value="Genomic_DNA"/>
</dbReference>
<dbReference type="RefSeq" id="WP_249503394.1">
    <property type="nucleotide sequence ID" value="NZ_CP097253.1"/>
</dbReference>
<dbReference type="Proteomes" id="UP000831921">
    <property type="component" value="Chromosome"/>
</dbReference>